<dbReference type="EMBL" id="QQAY01000002">
    <property type="protein sequence ID" value="RDI45724.1"/>
    <property type="molecule type" value="Genomic_DNA"/>
</dbReference>
<dbReference type="RefSeq" id="WP_114744542.1">
    <property type="nucleotide sequence ID" value="NZ_QQAY01000002.1"/>
</dbReference>
<reference evidence="2 3" key="1">
    <citation type="submission" date="2018-07" db="EMBL/GenBank/DDBJ databases">
        <title>Genomic Encyclopedia of Type Strains, Phase IV (KMG-IV): sequencing the most valuable type-strain genomes for metagenomic binning, comparative biology and taxonomic classification.</title>
        <authorList>
            <person name="Goeker M."/>
        </authorList>
    </citation>
    <scope>NUCLEOTIDE SEQUENCE [LARGE SCALE GENOMIC DNA]</scope>
    <source>
        <strain evidence="2 3">DSM 25281</strain>
    </source>
</reference>
<dbReference type="InterPro" id="IPR012334">
    <property type="entry name" value="Pectin_lyas_fold"/>
</dbReference>
<protein>
    <submittedName>
        <fullName evidence="2">Parallel beta helix pectate lyase-like protein</fullName>
    </submittedName>
</protein>
<dbReference type="Gene3D" id="2.160.20.10">
    <property type="entry name" value="Single-stranded right-handed beta-helix, Pectin lyase-like"/>
    <property type="match status" value="2"/>
</dbReference>
<dbReference type="AlphaFoldDB" id="A0A370GT79"/>
<evidence type="ECO:0000313" key="2">
    <source>
        <dbReference type="EMBL" id="RDI45724.1"/>
    </source>
</evidence>
<dbReference type="InterPro" id="IPR039448">
    <property type="entry name" value="Beta_helix"/>
</dbReference>
<dbReference type="Pfam" id="PF13229">
    <property type="entry name" value="Beta_helix"/>
    <property type="match status" value="1"/>
</dbReference>
<dbReference type="SUPFAM" id="SSF51126">
    <property type="entry name" value="Pectin lyase-like"/>
    <property type="match status" value="1"/>
</dbReference>
<dbReference type="SMART" id="SM00710">
    <property type="entry name" value="PbH1"/>
    <property type="match status" value="8"/>
</dbReference>
<evidence type="ECO:0000313" key="3">
    <source>
        <dbReference type="Proteomes" id="UP000255326"/>
    </source>
</evidence>
<keyword evidence="3" id="KW-1185">Reference proteome</keyword>
<feature type="domain" description="Right handed beta helix" evidence="1">
    <location>
        <begin position="375"/>
        <end position="507"/>
    </location>
</feature>
<dbReference type="OrthoDB" id="2488735at2"/>
<keyword evidence="2" id="KW-0456">Lyase</keyword>
<proteinExistence type="predicted"/>
<dbReference type="Proteomes" id="UP000255326">
    <property type="component" value="Unassembled WGS sequence"/>
</dbReference>
<gene>
    <name evidence="2" type="ORF">DFR59_102357</name>
</gene>
<dbReference type="GO" id="GO:0016829">
    <property type="term" value="F:lyase activity"/>
    <property type="evidence" value="ECO:0007669"/>
    <property type="project" value="UniProtKB-KW"/>
</dbReference>
<name>A0A370GT79_9BACI</name>
<dbReference type="InterPro" id="IPR006626">
    <property type="entry name" value="PbH1"/>
</dbReference>
<sequence>MDKISGTENISDLQVLYLDGTSVGLNFKNKIEASSIFIQQSENNGLTWENSVLETELTPYSSDAKVIGLKENTIYYFRLVTISNVVETITEDPYIYNLELTKWGVFNDGTHPIETTKGINDALTWAQKNKKKTFKVPSGVYLIKKGEPNDPESRINMVSDITFELDANTVLEKESNDKEGYELLYIGPGINNVKLQGGTYRGDRLTHDYTKRDTPYSSGTHESGYGILSQGAQNLIIENVKSEYFTGDGLCIGGKATGIRSITTSDLELGSLDLTGNKVVDPLKTRLKSPVYLTNDIFKSQKTFVFDHVQNISLDTTFDVYFFNSSNVFLNTINNQYLIKSFVPIPDDAYYFYVVFHSSNLNNVRLEIWSKVISKNVTVNNSDFSFNRRQGITVGGAENVTISNNLLHDINGTAPQSGIDVEAGFFPNNNININNNHFYNNKGYDLILFDGSNATIEKNIFESKAIGLAISKPFSGVNVLNNGFTNADITILGKNVVFSNNTISYSQINVTGYDIEISDTLLTDVKMTLDSNIPNGIKIFNLTLKFNGIPNTGLYLGNEMMEFRNIHMIGKTEGRNLSGLGSSKNVYENFVIEGYNVKYGFSLPLGTYNNCSFISTENENTPIKIDQSGSYILNDCIFENNIKSLQIENTSEIFNVEINNSTFKIKNNISYGVIFVKSAKKLNISGNTFYMKNLTNGSTPVLKIGPYGFSKPSQIFEVSIIGNEIYTNIVAIGIDTSNAGTDAPPYLIQDNTLYNAKLKLTLKDMNINNKELTN</sequence>
<comment type="caution">
    <text evidence="2">The sequence shown here is derived from an EMBL/GenBank/DDBJ whole genome shotgun (WGS) entry which is preliminary data.</text>
</comment>
<dbReference type="InterPro" id="IPR011050">
    <property type="entry name" value="Pectin_lyase_fold/virulence"/>
</dbReference>
<accession>A0A370GT79</accession>
<evidence type="ECO:0000259" key="1">
    <source>
        <dbReference type="Pfam" id="PF13229"/>
    </source>
</evidence>
<organism evidence="2 3">
    <name type="scientific">Falsibacillus pallidus</name>
    <dbReference type="NCBI Taxonomy" id="493781"/>
    <lineage>
        <taxon>Bacteria</taxon>
        <taxon>Bacillati</taxon>
        <taxon>Bacillota</taxon>
        <taxon>Bacilli</taxon>
        <taxon>Bacillales</taxon>
        <taxon>Bacillaceae</taxon>
        <taxon>Falsibacillus</taxon>
    </lineage>
</organism>